<dbReference type="InterPro" id="IPR036188">
    <property type="entry name" value="FAD/NAD-bd_sf"/>
</dbReference>
<evidence type="ECO:0000259" key="4">
    <source>
        <dbReference type="Pfam" id="PF00890"/>
    </source>
</evidence>
<keyword evidence="1" id="KW-0285">Flavoprotein</keyword>
<evidence type="ECO:0000256" key="3">
    <source>
        <dbReference type="ARBA" id="ARBA00023002"/>
    </source>
</evidence>
<dbReference type="AlphaFoldDB" id="M0ML36"/>
<evidence type="ECO:0000313" key="5">
    <source>
        <dbReference type="EMBL" id="EMA46412.1"/>
    </source>
</evidence>
<dbReference type="EC" id="1.1.5.3" evidence="5"/>
<organism evidence="5 6">
    <name type="scientific">Halococcus morrhuae DSM 1307</name>
    <dbReference type="NCBI Taxonomy" id="931277"/>
    <lineage>
        <taxon>Archaea</taxon>
        <taxon>Methanobacteriati</taxon>
        <taxon>Methanobacteriota</taxon>
        <taxon>Stenosarchaea group</taxon>
        <taxon>Halobacteria</taxon>
        <taxon>Halobacteriales</taxon>
        <taxon>Halococcaceae</taxon>
        <taxon>Halococcus</taxon>
    </lineage>
</organism>
<keyword evidence="3 5" id="KW-0560">Oxidoreductase</keyword>
<proteinExistence type="predicted"/>
<dbReference type="PIRSF" id="PIRSF000141">
    <property type="entry name" value="Anaerobic_G3P_dh"/>
    <property type="match status" value="1"/>
</dbReference>
<reference evidence="5 6" key="1">
    <citation type="journal article" date="2014" name="PLoS Genet.">
        <title>Phylogenetically driven sequencing of extremely halophilic archaea reveals strategies for static and dynamic osmo-response.</title>
        <authorList>
            <person name="Becker E.A."/>
            <person name="Seitzer P.M."/>
            <person name="Tritt A."/>
            <person name="Larsen D."/>
            <person name="Krusor M."/>
            <person name="Yao A.I."/>
            <person name="Wu D."/>
            <person name="Madern D."/>
            <person name="Eisen J.A."/>
            <person name="Darling A.E."/>
            <person name="Facciotti M.T."/>
        </authorList>
    </citation>
    <scope>NUCLEOTIDE SEQUENCE [LARGE SCALE GENOMIC DNA]</scope>
    <source>
        <strain evidence="5 6">DSM 1307</strain>
    </source>
</reference>
<dbReference type="PATRIC" id="fig|931277.6.peg.1266"/>
<dbReference type="PANTHER" id="PTHR43400:SF11">
    <property type="entry name" value="ANAEROBIC GLYCEROL-3-PHOSPHATE DEHYDROGENASE SUBUNIT B"/>
    <property type="match status" value="1"/>
</dbReference>
<dbReference type="SUPFAM" id="SSF51905">
    <property type="entry name" value="FAD/NAD(P)-binding domain"/>
    <property type="match status" value="1"/>
</dbReference>
<dbReference type="GO" id="GO:0009331">
    <property type="term" value="C:glycerol-3-phosphate dehydrogenase (FAD) complex"/>
    <property type="evidence" value="ECO:0007669"/>
    <property type="project" value="InterPro"/>
</dbReference>
<dbReference type="InterPro" id="IPR050315">
    <property type="entry name" value="FAD-oxidoreductase_2"/>
</dbReference>
<dbReference type="NCBIfam" id="NF003722">
    <property type="entry name" value="PRK05329.1-5"/>
    <property type="match status" value="1"/>
</dbReference>
<name>M0ML36_HALMO</name>
<keyword evidence="2" id="KW-0288">FMN</keyword>
<sequence length="442" mass="46203">MAVVLVRATESTTGRTTVAIEDEVCVIGGGLAGMTAALRAAHEGARVRLLSHKKSTLRHASGLVDILGYADGELVADPFDALSSLPKTHPYRRVGNDAVRAGLSLFDDVTGDAYRGTHTDANALVATHGGTVKPTARYPARVAPGLASRDRKTLLVGFDSLTAFDAPLAADHLAAAGVPGTTRGVTVAFPGDFRADSRVTRFARALDDDETVETASGSTPVRRALARTLESHLGDAERVGFPAVLGEGESQEVREALESSLGIDVFEVPMGPPSLLGLRLEALFQEALDEAGVRRTTGNPVTEFDASDGRIQSVSTDRNGRPTPFHADEFVLATGGLVGKGIDSDREGVVEPVFDCHVPHPDDRYEWFDDEAFGDHPFARFGVDVDDDLRPLDADGGAEYDNLRAAGGVLGGADFAAEKSGSGISLATGHAAGRAAGAAANQ</sequence>
<dbReference type="Gene3D" id="3.50.50.60">
    <property type="entry name" value="FAD/NAD(P)-binding domain"/>
    <property type="match status" value="2"/>
</dbReference>
<dbReference type="STRING" id="931277.C448_06513"/>
<dbReference type="Pfam" id="PF00890">
    <property type="entry name" value="FAD_binding_2"/>
    <property type="match status" value="1"/>
</dbReference>
<dbReference type="InterPro" id="IPR003953">
    <property type="entry name" value="FAD-dep_OxRdtase_2_FAD-bd"/>
</dbReference>
<dbReference type="EMBL" id="AOMC01000091">
    <property type="protein sequence ID" value="EMA46412.1"/>
    <property type="molecule type" value="Genomic_DNA"/>
</dbReference>
<comment type="caution">
    <text evidence="5">The sequence shown here is derived from an EMBL/GenBank/DDBJ whole genome shotgun (WGS) entry which is preliminary data.</text>
</comment>
<dbReference type="GO" id="GO:0004368">
    <property type="term" value="F:glycerol-3-phosphate dehydrogenase (quinone) activity"/>
    <property type="evidence" value="ECO:0007669"/>
    <property type="project" value="UniProtKB-EC"/>
</dbReference>
<dbReference type="NCBIfam" id="TIGR03378">
    <property type="entry name" value="glycerol3P_GlpB"/>
    <property type="match status" value="1"/>
</dbReference>
<evidence type="ECO:0000256" key="2">
    <source>
        <dbReference type="ARBA" id="ARBA00022643"/>
    </source>
</evidence>
<feature type="domain" description="FAD-dependent oxidoreductase 2 FAD-binding" evidence="4">
    <location>
        <begin position="24"/>
        <end position="424"/>
    </location>
</feature>
<accession>M0ML36</accession>
<keyword evidence="6" id="KW-1185">Reference proteome</keyword>
<evidence type="ECO:0000313" key="6">
    <source>
        <dbReference type="Proteomes" id="UP000011568"/>
    </source>
</evidence>
<gene>
    <name evidence="5" type="ORF">C448_06513</name>
</gene>
<protein>
    <submittedName>
        <fullName evidence="5">Anaerobic glycerol-3-phosphate dehydrogenase subunit B</fullName>
        <ecNumber evidence="5">1.1.5.3</ecNumber>
    </submittedName>
</protein>
<dbReference type="InterPro" id="IPR009158">
    <property type="entry name" value="G3P_DH_GlpB_su"/>
</dbReference>
<dbReference type="Proteomes" id="UP000011568">
    <property type="component" value="Unassembled WGS sequence"/>
</dbReference>
<dbReference type="PANTHER" id="PTHR43400">
    <property type="entry name" value="FUMARATE REDUCTASE"/>
    <property type="match status" value="1"/>
</dbReference>
<evidence type="ECO:0000256" key="1">
    <source>
        <dbReference type="ARBA" id="ARBA00022630"/>
    </source>
</evidence>
<dbReference type="eggNOG" id="arCOG04585">
    <property type="taxonomic scope" value="Archaea"/>
</dbReference>